<dbReference type="PANTHER" id="PTHR30093:SF47">
    <property type="entry name" value="TYPE IV PILUS NON-CORE MINOR PILIN PILE"/>
    <property type="match status" value="1"/>
</dbReference>
<evidence type="ECO:0000256" key="3">
    <source>
        <dbReference type="SAM" id="Phobius"/>
    </source>
</evidence>
<keyword evidence="1" id="KW-0488">Methylation</keyword>
<feature type="transmembrane region" description="Helical" evidence="3">
    <location>
        <begin position="12"/>
        <end position="33"/>
    </location>
</feature>
<reference evidence="5" key="1">
    <citation type="submission" date="2016-08" db="EMBL/GenBank/DDBJ databases">
        <authorList>
            <person name="Merda D."/>
            <person name="Briand M."/>
            <person name="Taghouti G."/>
            <person name="Carrere S."/>
            <person name="Gouzy J."/>
            <person name="Portier P."/>
            <person name="Jacques M.-A."/>
            <person name="Fischer-Le Saux M."/>
        </authorList>
    </citation>
    <scope>NUCLEOTIDE SEQUENCE [LARGE SCALE GENOMIC DNA]</scope>
    <source>
        <strain evidence="5">CFBP1156</strain>
    </source>
</reference>
<dbReference type="GO" id="GO:0015627">
    <property type="term" value="C:type II protein secretion system complex"/>
    <property type="evidence" value="ECO:0007669"/>
    <property type="project" value="InterPro"/>
</dbReference>
<organism evidence="4 5">
    <name type="scientific">Xanthomonas hyacinthi</name>
    <dbReference type="NCBI Taxonomy" id="56455"/>
    <lineage>
        <taxon>Bacteria</taxon>
        <taxon>Pseudomonadati</taxon>
        <taxon>Pseudomonadota</taxon>
        <taxon>Gammaproteobacteria</taxon>
        <taxon>Lysobacterales</taxon>
        <taxon>Lysobacteraceae</taxon>
        <taxon>Xanthomonas</taxon>
    </lineage>
</organism>
<dbReference type="GO" id="GO:0015628">
    <property type="term" value="P:protein secretion by the type II secretion system"/>
    <property type="evidence" value="ECO:0007669"/>
    <property type="project" value="InterPro"/>
</dbReference>
<dbReference type="InterPro" id="IPR045584">
    <property type="entry name" value="Pilin-like"/>
</dbReference>
<evidence type="ECO:0000313" key="5">
    <source>
        <dbReference type="Proteomes" id="UP000238261"/>
    </source>
</evidence>
<dbReference type="NCBIfam" id="TIGR02532">
    <property type="entry name" value="IV_pilin_GFxxxE"/>
    <property type="match status" value="1"/>
</dbReference>
<dbReference type="InterPro" id="IPR012902">
    <property type="entry name" value="N_methyl_site"/>
</dbReference>
<keyword evidence="3" id="KW-0812">Transmembrane</keyword>
<evidence type="ECO:0000256" key="2">
    <source>
        <dbReference type="SAM" id="MobiDB-lite"/>
    </source>
</evidence>
<gene>
    <name evidence="4" type="ORF">XhyaCFBP1156_15275</name>
</gene>
<dbReference type="Gene3D" id="3.30.700.10">
    <property type="entry name" value="Glycoprotein, Type 4 Pilin"/>
    <property type="match status" value="1"/>
</dbReference>
<accession>A0A2S7ETL6</accession>
<keyword evidence="3" id="KW-1133">Transmembrane helix</keyword>
<protein>
    <submittedName>
        <fullName evidence="4">Type II secretion system protein G</fullName>
    </submittedName>
</protein>
<dbReference type="PANTHER" id="PTHR30093">
    <property type="entry name" value="GENERAL SECRETION PATHWAY PROTEIN G"/>
    <property type="match status" value="1"/>
</dbReference>
<feature type="region of interest" description="Disordered" evidence="2">
    <location>
        <begin position="105"/>
        <end position="130"/>
    </location>
</feature>
<keyword evidence="5" id="KW-1185">Reference proteome</keyword>
<sequence length="130" mass="14507">MRSGERPARMRGFSLIELIVVVAIIAVLLVIALPRYEASLDRARDVALQTSLKTMRESIDRFREDKDRYPHSLQELVDQHYLRSVPVDPVTGLATTWQLEEAQAQRSSGIAGVRSGAEGTAQDGRPYSDL</sequence>
<name>A0A2S7ETL6_9XANT</name>
<dbReference type="RefSeq" id="WP_053057412.1">
    <property type="nucleotide sequence ID" value="NZ_JBHRWS010000001.1"/>
</dbReference>
<dbReference type="EMBL" id="MDEG01000015">
    <property type="protein sequence ID" value="PPU96461.1"/>
    <property type="molecule type" value="Genomic_DNA"/>
</dbReference>
<evidence type="ECO:0000313" key="4">
    <source>
        <dbReference type="EMBL" id="PPU96461.1"/>
    </source>
</evidence>
<proteinExistence type="predicted"/>
<dbReference type="OrthoDB" id="9795612at2"/>
<dbReference type="PRINTS" id="PR00813">
    <property type="entry name" value="BCTERIALGSPG"/>
</dbReference>
<evidence type="ECO:0000256" key="1">
    <source>
        <dbReference type="ARBA" id="ARBA00022481"/>
    </source>
</evidence>
<dbReference type="SUPFAM" id="SSF54523">
    <property type="entry name" value="Pili subunits"/>
    <property type="match status" value="1"/>
</dbReference>
<comment type="caution">
    <text evidence="4">The sequence shown here is derived from an EMBL/GenBank/DDBJ whole genome shotgun (WGS) entry which is preliminary data.</text>
</comment>
<dbReference type="AlphaFoldDB" id="A0A2S7ETL6"/>
<dbReference type="Pfam" id="PF07963">
    <property type="entry name" value="N_methyl"/>
    <property type="match status" value="1"/>
</dbReference>
<keyword evidence="3" id="KW-0472">Membrane</keyword>
<dbReference type="Proteomes" id="UP000238261">
    <property type="component" value="Unassembled WGS sequence"/>
</dbReference>
<dbReference type="InterPro" id="IPR000983">
    <property type="entry name" value="Bac_GSPG_pilin"/>
</dbReference>
<dbReference type="PROSITE" id="PS00409">
    <property type="entry name" value="PROKAR_NTER_METHYL"/>
    <property type="match status" value="1"/>
</dbReference>